<dbReference type="RefSeq" id="WP_275685611.1">
    <property type="nucleotide sequence ID" value="NZ_JAJLJH010000015.1"/>
</dbReference>
<name>A0A9X1YNY8_9BURK</name>
<evidence type="ECO:0000313" key="2">
    <source>
        <dbReference type="Proteomes" id="UP001139353"/>
    </source>
</evidence>
<dbReference type="AlphaFoldDB" id="A0A9X1YNY8"/>
<reference evidence="1" key="1">
    <citation type="submission" date="2021-11" db="EMBL/GenBank/DDBJ databases">
        <title>BS-T2-15 a new species belonging to the Comamonadaceae family isolated from the soil of a French oak forest.</title>
        <authorList>
            <person name="Mieszkin S."/>
            <person name="Alain K."/>
        </authorList>
    </citation>
    <scope>NUCLEOTIDE SEQUENCE</scope>
    <source>
        <strain evidence="1">BS-T2-15</strain>
    </source>
</reference>
<keyword evidence="2" id="KW-1185">Reference proteome</keyword>
<dbReference type="Proteomes" id="UP001139353">
    <property type="component" value="Unassembled WGS sequence"/>
</dbReference>
<comment type="caution">
    <text evidence="1">The sequence shown here is derived from an EMBL/GenBank/DDBJ whole genome shotgun (WGS) entry which is preliminary data.</text>
</comment>
<accession>A0A9X1YNY8</accession>
<proteinExistence type="predicted"/>
<gene>
    <name evidence="1" type="ORF">LPC04_27900</name>
</gene>
<evidence type="ECO:0000313" key="1">
    <source>
        <dbReference type="EMBL" id="MCK9689561.1"/>
    </source>
</evidence>
<organism evidence="1 2">
    <name type="scientific">Scleromatobacter humisilvae</name>
    <dbReference type="NCBI Taxonomy" id="2897159"/>
    <lineage>
        <taxon>Bacteria</taxon>
        <taxon>Pseudomonadati</taxon>
        <taxon>Pseudomonadota</taxon>
        <taxon>Betaproteobacteria</taxon>
        <taxon>Burkholderiales</taxon>
        <taxon>Sphaerotilaceae</taxon>
        <taxon>Scleromatobacter</taxon>
    </lineage>
</organism>
<protein>
    <submittedName>
        <fullName evidence="1">Uncharacterized protein</fullName>
    </submittedName>
</protein>
<dbReference type="EMBL" id="JAJLJH010000015">
    <property type="protein sequence ID" value="MCK9689561.1"/>
    <property type="molecule type" value="Genomic_DNA"/>
</dbReference>
<sequence length="160" mass="17435">MTTTHAESYARTEAGKAEIRAHSIKLSRPARNLLMVIDASCSGDAWIGKVNGSTQADLDVLIAARLVAPQAGSGPKTVHQRVAVEVAVRDWTYDALYTLLTHEAKERFGLIKGYRLILKIEGCSDLAGMQAVALDFVEQIRKAHGEESASRFRKQLGATE</sequence>